<dbReference type="Proteomes" id="UP001164746">
    <property type="component" value="Chromosome 10"/>
</dbReference>
<keyword evidence="4" id="KW-1185">Reference proteome</keyword>
<feature type="region of interest" description="Disordered" evidence="1">
    <location>
        <begin position="24"/>
        <end position="51"/>
    </location>
</feature>
<evidence type="ECO:0000256" key="2">
    <source>
        <dbReference type="SAM" id="Phobius"/>
    </source>
</evidence>
<organism evidence="3 4">
    <name type="scientific">Mya arenaria</name>
    <name type="common">Soft-shell clam</name>
    <dbReference type="NCBI Taxonomy" id="6604"/>
    <lineage>
        <taxon>Eukaryota</taxon>
        <taxon>Metazoa</taxon>
        <taxon>Spiralia</taxon>
        <taxon>Lophotrochozoa</taxon>
        <taxon>Mollusca</taxon>
        <taxon>Bivalvia</taxon>
        <taxon>Autobranchia</taxon>
        <taxon>Heteroconchia</taxon>
        <taxon>Euheterodonta</taxon>
        <taxon>Imparidentia</taxon>
        <taxon>Neoheterodontei</taxon>
        <taxon>Myida</taxon>
        <taxon>Myoidea</taxon>
        <taxon>Myidae</taxon>
        <taxon>Mya</taxon>
    </lineage>
</organism>
<feature type="non-terminal residue" evidence="3">
    <location>
        <position position="104"/>
    </location>
</feature>
<keyword evidence="2" id="KW-0812">Transmembrane</keyword>
<feature type="transmembrane region" description="Helical" evidence="2">
    <location>
        <begin position="81"/>
        <end position="101"/>
    </location>
</feature>
<evidence type="ECO:0000313" key="3">
    <source>
        <dbReference type="EMBL" id="WAR16412.1"/>
    </source>
</evidence>
<sequence length="104" mass="11728">MSEVSRAGCRDSLRIMSGQQGFTLQPTKLGYGTSTRRRKPIPEYGKPRGPLPMLLKHQVPDGQTVAASFYSKRFKSRRRTLILLIQITFCGIRALAVPFLLPEH</sequence>
<evidence type="ECO:0000313" key="4">
    <source>
        <dbReference type="Proteomes" id="UP001164746"/>
    </source>
</evidence>
<gene>
    <name evidence="3" type="ORF">MAR_031006</name>
</gene>
<protein>
    <submittedName>
        <fullName evidence="3">Uncharacterized protein</fullName>
    </submittedName>
</protein>
<keyword evidence="2" id="KW-1133">Transmembrane helix</keyword>
<accession>A0ABY7F465</accession>
<evidence type="ECO:0000256" key="1">
    <source>
        <dbReference type="SAM" id="MobiDB-lite"/>
    </source>
</evidence>
<dbReference type="EMBL" id="CP111021">
    <property type="protein sequence ID" value="WAR16412.1"/>
    <property type="molecule type" value="Genomic_DNA"/>
</dbReference>
<reference evidence="3" key="1">
    <citation type="submission" date="2022-11" db="EMBL/GenBank/DDBJ databases">
        <title>Centuries of genome instability and evolution in soft-shell clam transmissible cancer (bioRxiv).</title>
        <authorList>
            <person name="Hart S.F.M."/>
            <person name="Yonemitsu M.A."/>
            <person name="Giersch R.M."/>
            <person name="Beal B.F."/>
            <person name="Arriagada G."/>
            <person name="Davis B.W."/>
            <person name="Ostrander E.A."/>
            <person name="Goff S.P."/>
            <person name="Metzger M.J."/>
        </authorList>
    </citation>
    <scope>NUCLEOTIDE SEQUENCE</scope>
    <source>
        <strain evidence="3">MELC-2E11</strain>
        <tissue evidence="3">Siphon/mantle</tissue>
    </source>
</reference>
<proteinExistence type="predicted"/>
<keyword evidence="2" id="KW-0472">Membrane</keyword>
<name>A0ABY7F465_MYAAR</name>